<feature type="domain" description="Focadhesin C-terminal" evidence="1">
    <location>
        <begin position="237"/>
        <end position="502"/>
    </location>
</feature>
<dbReference type="OrthoDB" id="6125419at2759"/>
<reference evidence="2 3" key="1">
    <citation type="submission" date="2019-01" db="EMBL/GenBank/DDBJ databases">
        <title>A draft genome assembly of the solar-powered sea slug Elysia chlorotica.</title>
        <authorList>
            <person name="Cai H."/>
            <person name="Li Q."/>
            <person name="Fang X."/>
            <person name="Li J."/>
            <person name="Curtis N.E."/>
            <person name="Altenburger A."/>
            <person name="Shibata T."/>
            <person name="Feng M."/>
            <person name="Maeda T."/>
            <person name="Schwartz J.A."/>
            <person name="Shigenobu S."/>
            <person name="Lundholm N."/>
            <person name="Nishiyama T."/>
            <person name="Yang H."/>
            <person name="Hasebe M."/>
            <person name="Li S."/>
            <person name="Pierce S.K."/>
            <person name="Wang J."/>
        </authorList>
    </citation>
    <scope>NUCLEOTIDE SEQUENCE [LARGE SCALE GENOMIC DNA]</scope>
    <source>
        <strain evidence="2">EC2010</strain>
        <tissue evidence="2">Whole organism of an adult</tissue>
    </source>
</reference>
<dbReference type="PANTHER" id="PTHR16212">
    <property type="entry name" value="FOCADHESIN FAMILY MEMBER"/>
    <property type="match status" value="1"/>
</dbReference>
<dbReference type="STRING" id="188477.A0A3S1B962"/>
<proteinExistence type="predicted"/>
<dbReference type="AlphaFoldDB" id="A0A3S1B962"/>
<evidence type="ECO:0000313" key="3">
    <source>
        <dbReference type="Proteomes" id="UP000271974"/>
    </source>
</evidence>
<dbReference type="Pfam" id="PF11229">
    <property type="entry name" value="Focadhesin"/>
    <property type="match status" value="2"/>
</dbReference>
<name>A0A3S1B962_ELYCH</name>
<dbReference type="InterPro" id="IPR045163">
    <property type="entry name" value="Focadhesin/RST1"/>
</dbReference>
<dbReference type="EMBL" id="RQTK01000273">
    <property type="protein sequence ID" value="RUS82755.1"/>
    <property type="molecule type" value="Genomic_DNA"/>
</dbReference>
<dbReference type="GO" id="GO:0060147">
    <property type="term" value="P:regulation of post-transcriptional gene silencing"/>
    <property type="evidence" value="ECO:0007669"/>
    <property type="project" value="InterPro"/>
</dbReference>
<accession>A0A3S1B962</accession>
<evidence type="ECO:0000259" key="1">
    <source>
        <dbReference type="Pfam" id="PF11229"/>
    </source>
</evidence>
<dbReference type="InterPro" id="IPR021392">
    <property type="entry name" value="Focadhesin_C"/>
</dbReference>
<gene>
    <name evidence="2" type="ORF">EGW08_009493</name>
</gene>
<feature type="domain" description="Focadhesin C-terminal" evidence="1">
    <location>
        <begin position="545"/>
        <end position="863"/>
    </location>
</feature>
<keyword evidence="3" id="KW-1185">Reference proteome</keyword>
<comment type="caution">
    <text evidence="2">The sequence shown here is derived from an EMBL/GenBank/DDBJ whole genome shotgun (WGS) entry which is preliminary data.</text>
</comment>
<dbReference type="SUPFAM" id="SSF48371">
    <property type="entry name" value="ARM repeat"/>
    <property type="match status" value="1"/>
</dbReference>
<dbReference type="PANTHER" id="PTHR16212:SF4">
    <property type="entry name" value="FOCADHESIN"/>
    <property type="match status" value="1"/>
</dbReference>
<dbReference type="Proteomes" id="UP000271974">
    <property type="component" value="Unassembled WGS sequence"/>
</dbReference>
<protein>
    <recommendedName>
        <fullName evidence="1">Focadhesin C-terminal domain-containing protein</fullName>
    </recommendedName>
</protein>
<feature type="non-terminal residue" evidence="2">
    <location>
        <position position="1"/>
    </location>
</feature>
<organism evidence="2 3">
    <name type="scientific">Elysia chlorotica</name>
    <name type="common">Eastern emerald elysia</name>
    <name type="synonym">Sea slug</name>
    <dbReference type="NCBI Taxonomy" id="188477"/>
    <lineage>
        <taxon>Eukaryota</taxon>
        <taxon>Metazoa</taxon>
        <taxon>Spiralia</taxon>
        <taxon>Lophotrochozoa</taxon>
        <taxon>Mollusca</taxon>
        <taxon>Gastropoda</taxon>
        <taxon>Heterobranchia</taxon>
        <taxon>Euthyneura</taxon>
        <taxon>Panpulmonata</taxon>
        <taxon>Sacoglossa</taxon>
        <taxon>Placobranchoidea</taxon>
        <taxon>Plakobranchidae</taxon>
        <taxon>Elysia</taxon>
    </lineage>
</organism>
<evidence type="ECO:0000313" key="2">
    <source>
        <dbReference type="EMBL" id="RUS82755.1"/>
    </source>
</evidence>
<dbReference type="InterPro" id="IPR016024">
    <property type="entry name" value="ARM-type_fold"/>
</dbReference>
<sequence>SLVSVDHKPAAGLFGLCRQISTLDRVPASPACSAMARAAVSLLVPVLMASPSSKGSSTLQQILADFSSLPSVPPASGGTAGAVGSSPELVMWNGLALGLVLTRLFEEHFSHSTGSKGMLAVWKALSALEKECLSDPPPDADSDCDSAAVWKRTGCLLGLVSALCGLCNEGGTEFRVHAVSMLEKMEGVLLNTSGESKIYEVMRYSVAKVCATAHASNPNAPDLISPMWRGLLDSHQQHDQKVGVNVSLGLVASTMMKLGDRQGVENMETIKESWLKNISGEGASTQSKLSSLCGLVAMLGSEQTCLKGKASSAIQVSEVVKVISNVLTTDSSQDVQYLAAKMLGHLHLSLCSQPGSKSTVPQTYDYLPDTSFLRASVDFLLEAGEAAQDAEKVPPSKLCAVLKPLTFCKRCLPPLDWSALLLPLMRVNYSETVRGLCLQVAASQMSESLSASTFISSWLTPPLFNSLSLSSRAVLHRCLPQVIRSVSPGILKLYLERSCAPAFTDLAFILTQAETPGSGDGQGLQKYSAVASSTSSESQAKAAQYEDTLLNVAMSILFGLRDALAIDDPPASVTLHLYEALGSFYQLLPLDYAEHFSSHYVTLLQAMGECLTLVPDDILDSILVSDFMDATTQMKGSFIRCYLVASGRQPISLLNVMIDGAFNVPEWNQALAIRLLATCLVCVQQGEVESQASCHQWLTELLGHTSSIASGAWPLADSAPLLTEVIQHLISVVACVFLAFTSHDFDGLAICGLDFKLFSKPNRKQAVADTHLKDNTNQEAHSHVSHQLNDIQLERISSYLPLSVDAISSKVLDKVLFKIIDWLITISSSDHMTSQEKNKLHEALISLRHTQQFRQASVWTKSVSF</sequence>